<keyword evidence="2" id="KW-1133">Transmembrane helix</keyword>
<evidence type="ECO:0000313" key="3">
    <source>
        <dbReference type="EMBL" id="OQV18494.1"/>
    </source>
</evidence>
<comment type="caution">
    <text evidence="3">The sequence shown here is derived from an EMBL/GenBank/DDBJ whole genome shotgun (WGS) entry which is preliminary data.</text>
</comment>
<gene>
    <name evidence="3" type="ORF">BV898_07503</name>
</gene>
<accession>A0A1W0WTG2</accession>
<keyword evidence="4" id="KW-1185">Reference proteome</keyword>
<dbReference type="EMBL" id="MTYJ01000049">
    <property type="protein sequence ID" value="OQV18494.1"/>
    <property type="molecule type" value="Genomic_DNA"/>
</dbReference>
<feature type="region of interest" description="Disordered" evidence="1">
    <location>
        <begin position="17"/>
        <end position="61"/>
    </location>
</feature>
<evidence type="ECO:0000256" key="2">
    <source>
        <dbReference type="SAM" id="Phobius"/>
    </source>
</evidence>
<keyword evidence="2" id="KW-0812">Transmembrane</keyword>
<evidence type="ECO:0000256" key="1">
    <source>
        <dbReference type="SAM" id="MobiDB-lite"/>
    </source>
</evidence>
<reference evidence="4" key="1">
    <citation type="submission" date="2017-01" db="EMBL/GenBank/DDBJ databases">
        <title>Comparative genomics of anhydrobiosis in the tardigrade Hypsibius dujardini.</title>
        <authorList>
            <person name="Yoshida Y."/>
            <person name="Koutsovoulos G."/>
            <person name="Laetsch D."/>
            <person name="Stevens L."/>
            <person name="Kumar S."/>
            <person name="Horikawa D."/>
            <person name="Ishino K."/>
            <person name="Komine S."/>
            <person name="Tomita M."/>
            <person name="Blaxter M."/>
            <person name="Arakawa K."/>
        </authorList>
    </citation>
    <scope>NUCLEOTIDE SEQUENCE [LARGE SCALE GENOMIC DNA]</scope>
    <source>
        <strain evidence="4">Z151</strain>
    </source>
</reference>
<feature type="transmembrane region" description="Helical" evidence="2">
    <location>
        <begin position="125"/>
        <end position="146"/>
    </location>
</feature>
<dbReference type="AlphaFoldDB" id="A0A1W0WTG2"/>
<protein>
    <submittedName>
        <fullName evidence="3">Uncharacterized protein</fullName>
    </submittedName>
</protein>
<keyword evidence="2" id="KW-0472">Membrane</keyword>
<sequence length="179" mass="19766">MTLTTPADYWKRERTRVAVASKEETHSSPSSSSSSSFKCRRPVRPSAECRPVTGTGTRPGQTGKIEEVLVYFNTTTTTEGDLLLLLSMDATPEPNVSVVLDSCGRVRGTRFSNNGYKSAVWLTRVSFPTFLLIGTIGNVIGIILVVNERQNGRRCGNQALDMSRKVFLRALFILDLCFL</sequence>
<dbReference type="Proteomes" id="UP000192578">
    <property type="component" value="Unassembled WGS sequence"/>
</dbReference>
<feature type="compositionally biased region" description="Low complexity" evidence="1">
    <location>
        <begin position="27"/>
        <end position="36"/>
    </location>
</feature>
<organism evidence="3 4">
    <name type="scientific">Hypsibius exemplaris</name>
    <name type="common">Freshwater tardigrade</name>
    <dbReference type="NCBI Taxonomy" id="2072580"/>
    <lineage>
        <taxon>Eukaryota</taxon>
        <taxon>Metazoa</taxon>
        <taxon>Ecdysozoa</taxon>
        <taxon>Tardigrada</taxon>
        <taxon>Eutardigrada</taxon>
        <taxon>Parachela</taxon>
        <taxon>Hypsibioidea</taxon>
        <taxon>Hypsibiidae</taxon>
        <taxon>Hypsibius</taxon>
    </lineage>
</organism>
<feature type="compositionally biased region" description="Basic and acidic residues" evidence="1">
    <location>
        <begin position="17"/>
        <end position="26"/>
    </location>
</feature>
<name>A0A1W0WTG2_HYPEX</name>
<proteinExistence type="predicted"/>
<evidence type="ECO:0000313" key="4">
    <source>
        <dbReference type="Proteomes" id="UP000192578"/>
    </source>
</evidence>